<dbReference type="CDD" id="cd12148">
    <property type="entry name" value="fungal_TF_MHR"/>
    <property type="match status" value="1"/>
</dbReference>
<dbReference type="InterPro" id="IPR051127">
    <property type="entry name" value="Fungal_SecMet_Regulators"/>
</dbReference>
<keyword evidence="3" id="KW-0238">DNA-binding</keyword>
<keyword evidence="2" id="KW-0805">Transcription regulation</keyword>
<evidence type="ECO:0000313" key="9">
    <source>
        <dbReference type="Proteomes" id="UP000053617"/>
    </source>
</evidence>
<keyword evidence="9" id="KW-1185">Reference proteome</keyword>
<dbReference type="GO" id="GO:0000981">
    <property type="term" value="F:DNA-binding transcription factor activity, RNA polymerase II-specific"/>
    <property type="evidence" value="ECO:0007669"/>
    <property type="project" value="InterPro"/>
</dbReference>
<dbReference type="SMART" id="SM00906">
    <property type="entry name" value="Fungal_trans"/>
    <property type="match status" value="1"/>
</dbReference>
<dbReference type="GO" id="GO:0000435">
    <property type="term" value="P:positive regulation of transcription from RNA polymerase II promoter by galactose"/>
    <property type="evidence" value="ECO:0007669"/>
    <property type="project" value="TreeGrafter"/>
</dbReference>
<keyword evidence="5" id="KW-0539">Nucleus</keyword>
<dbReference type="SUPFAM" id="SSF57701">
    <property type="entry name" value="Zn2/Cys6 DNA-binding domain"/>
    <property type="match status" value="1"/>
</dbReference>
<keyword evidence="1" id="KW-0479">Metal-binding</keyword>
<evidence type="ECO:0000256" key="6">
    <source>
        <dbReference type="SAM" id="MobiDB-lite"/>
    </source>
</evidence>
<dbReference type="HOGENOM" id="CLU_008511_0_2_1"/>
<dbReference type="InterPro" id="IPR001138">
    <property type="entry name" value="Zn2Cys6_DnaBD"/>
</dbReference>
<dbReference type="Pfam" id="PF04082">
    <property type="entry name" value="Fungal_trans"/>
    <property type="match status" value="1"/>
</dbReference>
<dbReference type="OrthoDB" id="3364175at2759"/>
<dbReference type="GO" id="GO:0006351">
    <property type="term" value="P:DNA-templated transcription"/>
    <property type="evidence" value="ECO:0007669"/>
    <property type="project" value="InterPro"/>
</dbReference>
<evidence type="ECO:0000256" key="2">
    <source>
        <dbReference type="ARBA" id="ARBA00023015"/>
    </source>
</evidence>
<evidence type="ECO:0000256" key="1">
    <source>
        <dbReference type="ARBA" id="ARBA00022723"/>
    </source>
</evidence>
<dbReference type="SMART" id="SM00066">
    <property type="entry name" value="GAL4"/>
    <property type="match status" value="1"/>
</dbReference>
<dbReference type="GeneID" id="25297583"/>
<gene>
    <name evidence="8" type="ORF">Z518_09512</name>
</gene>
<evidence type="ECO:0000259" key="7">
    <source>
        <dbReference type="PROSITE" id="PS50048"/>
    </source>
</evidence>
<dbReference type="Proteomes" id="UP000053617">
    <property type="component" value="Unassembled WGS sequence"/>
</dbReference>
<dbReference type="Pfam" id="PF00172">
    <property type="entry name" value="Zn_clus"/>
    <property type="match status" value="1"/>
</dbReference>
<protein>
    <recommendedName>
        <fullName evidence="7">Zn(2)-C6 fungal-type domain-containing protein</fullName>
    </recommendedName>
</protein>
<dbReference type="InterPro" id="IPR036864">
    <property type="entry name" value="Zn2-C6_fun-type_DNA-bd_sf"/>
</dbReference>
<organism evidence="8 9">
    <name type="scientific">Rhinocladiella mackenziei CBS 650.93</name>
    <dbReference type="NCBI Taxonomy" id="1442369"/>
    <lineage>
        <taxon>Eukaryota</taxon>
        <taxon>Fungi</taxon>
        <taxon>Dikarya</taxon>
        <taxon>Ascomycota</taxon>
        <taxon>Pezizomycotina</taxon>
        <taxon>Eurotiomycetes</taxon>
        <taxon>Chaetothyriomycetidae</taxon>
        <taxon>Chaetothyriales</taxon>
        <taxon>Herpotrichiellaceae</taxon>
        <taxon>Rhinocladiella</taxon>
    </lineage>
</organism>
<evidence type="ECO:0000256" key="3">
    <source>
        <dbReference type="ARBA" id="ARBA00023125"/>
    </source>
</evidence>
<dbReference type="CDD" id="cd00067">
    <property type="entry name" value="GAL4"/>
    <property type="match status" value="1"/>
</dbReference>
<name>A0A0D2IYS9_9EURO</name>
<dbReference type="GO" id="GO:0000978">
    <property type="term" value="F:RNA polymerase II cis-regulatory region sequence-specific DNA binding"/>
    <property type="evidence" value="ECO:0007669"/>
    <property type="project" value="TreeGrafter"/>
</dbReference>
<accession>A0A0D2IYS9</accession>
<feature type="compositionally biased region" description="Polar residues" evidence="6">
    <location>
        <begin position="1"/>
        <end position="18"/>
    </location>
</feature>
<keyword evidence="4" id="KW-0804">Transcription</keyword>
<dbReference type="VEuPathDB" id="FungiDB:Z518_09512"/>
<dbReference type="InterPro" id="IPR007219">
    <property type="entry name" value="XnlR_reg_dom"/>
</dbReference>
<reference evidence="8 9" key="1">
    <citation type="submission" date="2015-01" db="EMBL/GenBank/DDBJ databases">
        <title>The Genome Sequence of Rhinocladiella mackenzie CBS 650.93.</title>
        <authorList>
            <consortium name="The Broad Institute Genomics Platform"/>
            <person name="Cuomo C."/>
            <person name="de Hoog S."/>
            <person name="Gorbushina A."/>
            <person name="Stielow B."/>
            <person name="Teixiera M."/>
            <person name="Abouelleil A."/>
            <person name="Chapman S.B."/>
            <person name="Priest M."/>
            <person name="Young S.K."/>
            <person name="Wortman J."/>
            <person name="Nusbaum C."/>
            <person name="Birren B."/>
        </authorList>
    </citation>
    <scope>NUCLEOTIDE SEQUENCE [LARGE SCALE GENOMIC DNA]</scope>
    <source>
        <strain evidence="8 9">CBS 650.93</strain>
    </source>
</reference>
<dbReference type="GO" id="GO:0008270">
    <property type="term" value="F:zinc ion binding"/>
    <property type="evidence" value="ECO:0007669"/>
    <property type="project" value="InterPro"/>
</dbReference>
<evidence type="ECO:0000313" key="8">
    <source>
        <dbReference type="EMBL" id="KIX01785.1"/>
    </source>
</evidence>
<dbReference type="AlphaFoldDB" id="A0A0D2IYS9"/>
<dbReference type="PROSITE" id="PS50048">
    <property type="entry name" value="ZN2_CY6_FUNGAL_2"/>
    <property type="match status" value="1"/>
</dbReference>
<dbReference type="RefSeq" id="XP_013268921.1">
    <property type="nucleotide sequence ID" value="XM_013413467.1"/>
</dbReference>
<feature type="region of interest" description="Disordered" evidence="6">
    <location>
        <begin position="1"/>
        <end position="25"/>
    </location>
</feature>
<dbReference type="PANTHER" id="PTHR47424">
    <property type="entry name" value="REGULATORY PROTEIN GAL4"/>
    <property type="match status" value="1"/>
</dbReference>
<dbReference type="Gene3D" id="4.10.240.10">
    <property type="entry name" value="Zn(2)-C6 fungal-type DNA-binding domain"/>
    <property type="match status" value="1"/>
</dbReference>
<sequence>MSASQARRSSQTDSQEQTTPPPSYKRRRIALACTSCRNRKSRCNGAKPSCSLCVELGFECVYQQPAASHVKAPQTQSGYNERLRAIEDTLRLLVQQKAQSLEGLDPSHDTHHRHQDFHVAHRASIRAPNDDEDVAILDEDDSLQQNAVEDSVDGMAAITDPEEIESRFFGPSSNIAFLRHISDATSATLKTIGQSRHSENGLNQPIVSRAASPVTTLSETSPTARQHVNIRSLPSESRALHLIRLFFSDTGMLFPYIHEQDILRSYSAARRNRFTSVGRSWLCLLNVIFAFATYISARPDQPAEKNAAESEIFIERAQALSADIELKSANLETVQCLLLMAQYRQGTQRSDQAWSLHGLAVRAAIQLGLHSKSASSGLSSIEAEIRKRTWFGCMILDRTLSMTFGRPATIPNDYLKLDLPVNQNLEKLTMMGSSAAVSSLDPPDTVCLFIATIQLYFILGDIISQLYGSNVDADPQLTIPTMLERTLILEQQLTAWKRSLFPQLQRRPWDTLDPEPMLSSTWDPVFDRLSVIITLRYLNTRILLHRPILSAFLRRRAYLRNGGDIFEEGDSFFHDVGKRSIQICQQSAVEVVDIVHKTSKPPALLGAWWFSAYYTFNAALAIFSCILLEITASNSWTPNGPPITTRHPLDSSKVIEMITRLRRAVETLQRLGEGTRSAKRIRKTLLKLVQICMTLAQCSPEHGPTILSALSASQQSGAAQMQGQNGLALQPHNEATMDGSVDTNCILPPIAADDPFAALDVGMYQYWTDNNLDLFTDLVGIDTGLTAMMAG</sequence>
<dbReference type="GO" id="GO:0005634">
    <property type="term" value="C:nucleus"/>
    <property type="evidence" value="ECO:0007669"/>
    <property type="project" value="TreeGrafter"/>
</dbReference>
<dbReference type="PROSITE" id="PS00463">
    <property type="entry name" value="ZN2_CY6_FUNGAL_1"/>
    <property type="match status" value="1"/>
</dbReference>
<proteinExistence type="predicted"/>
<evidence type="ECO:0000256" key="4">
    <source>
        <dbReference type="ARBA" id="ARBA00023163"/>
    </source>
</evidence>
<evidence type="ECO:0000256" key="5">
    <source>
        <dbReference type="ARBA" id="ARBA00023242"/>
    </source>
</evidence>
<dbReference type="STRING" id="1442369.A0A0D2IYS9"/>
<dbReference type="PANTHER" id="PTHR47424:SF3">
    <property type="entry name" value="REGULATORY PROTEIN GAL4"/>
    <property type="match status" value="1"/>
</dbReference>
<feature type="domain" description="Zn(2)-C6 fungal-type" evidence="7">
    <location>
        <begin position="32"/>
        <end position="62"/>
    </location>
</feature>
<dbReference type="EMBL" id="KN847481">
    <property type="protein sequence ID" value="KIX01785.1"/>
    <property type="molecule type" value="Genomic_DNA"/>
</dbReference>